<accession>A0A510IAU6</accession>
<dbReference type="Proteomes" id="UP000315115">
    <property type="component" value="Chromosome 2"/>
</dbReference>
<evidence type="ECO:0000313" key="1">
    <source>
        <dbReference type="EMBL" id="BBL90677.1"/>
    </source>
</evidence>
<gene>
    <name evidence="1" type="ORF">VroAM7_33300</name>
</gene>
<organism evidence="1 2">
    <name type="scientific">Vibrio rotiferianus</name>
    <dbReference type="NCBI Taxonomy" id="190895"/>
    <lineage>
        <taxon>Bacteria</taxon>
        <taxon>Pseudomonadati</taxon>
        <taxon>Pseudomonadota</taxon>
        <taxon>Gammaproteobacteria</taxon>
        <taxon>Vibrionales</taxon>
        <taxon>Vibrionaceae</taxon>
        <taxon>Vibrio</taxon>
    </lineage>
</organism>
<reference evidence="2" key="1">
    <citation type="submission" date="2019-07" db="EMBL/GenBank/DDBJ databases">
        <title>Complete Genome Sequences of Vibrion rotiferianus strain AM7.</title>
        <authorList>
            <person name="Miyazaki K."/>
            <person name="Wiseschart A."/>
            <person name="Pootanakit K."/>
            <person name="Ishimori K."/>
            <person name="Kitahara K."/>
        </authorList>
    </citation>
    <scope>NUCLEOTIDE SEQUENCE [LARGE SCALE GENOMIC DNA]</scope>
    <source>
        <strain evidence="2">AM7</strain>
    </source>
</reference>
<protein>
    <submittedName>
        <fullName evidence="1">Uncharacterized protein</fullName>
    </submittedName>
</protein>
<dbReference type="RefSeq" id="WP_143693485.1">
    <property type="nucleotide sequence ID" value="NZ_AP019799.1"/>
</dbReference>
<dbReference type="EMBL" id="AP019799">
    <property type="protein sequence ID" value="BBL90677.1"/>
    <property type="molecule type" value="Genomic_DNA"/>
</dbReference>
<name>A0A510IAU6_9VIBR</name>
<proteinExistence type="predicted"/>
<sequence>MNNLSVFCADVGSISAKKFGWAAKLWGQAEIITGTDIESFTVLISESILRNEKVALGFECPLFVPMRQDPKRVNSARLGEGNRSWSAGAGTGALATGLVEALWVMNRLNELLGWSLSAEFSWTKFQETDAVFLWEAFVTAGAKGVSHSDDAVIGINTFLNSLPDFEASNAIDEKTVLSLVGAAALRSGWSNDIEILSTPCHVIKAQ</sequence>
<evidence type="ECO:0000313" key="2">
    <source>
        <dbReference type="Proteomes" id="UP000315115"/>
    </source>
</evidence>
<dbReference type="AlphaFoldDB" id="A0A510IAU6"/>